<sequence length="63" mass="7472">MKNLSKSKVHRTIKCRFCDWQIRSVDEKGCLTVDGYLQLKAHIALHHSEEYEKIIEKLEEIKT</sequence>
<gene>
    <name evidence="1" type="ORF">MM415B02488_0002</name>
</gene>
<organism evidence="1">
    <name type="scientific">viral metagenome</name>
    <dbReference type="NCBI Taxonomy" id="1070528"/>
    <lineage>
        <taxon>unclassified sequences</taxon>
        <taxon>metagenomes</taxon>
        <taxon>organismal metagenomes</taxon>
    </lineage>
</organism>
<evidence type="ECO:0000313" key="1">
    <source>
        <dbReference type="EMBL" id="QJA89864.1"/>
    </source>
</evidence>
<protein>
    <submittedName>
        <fullName evidence="1">Uncharacterized protein</fullName>
    </submittedName>
</protein>
<reference evidence="1" key="1">
    <citation type="submission" date="2020-03" db="EMBL/GenBank/DDBJ databases">
        <title>The deep terrestrial virosphere.</title>
        <authorList>
            <person name="Holmfeldt K."/>
            <person name="Nilsson E."/>
            <person name="Simone D."/>
            <person name="Lopez-Fernandez M."/>
            <person name="Wu X."/>
            <person name="de Brujin I."/>
            <person name="Lundin D."/>
            <person name="Andersson A."/>
            <person name="Bertilsson S."/>
            <person name="Dopson M."/>
        </authorList>
    </citation>
    <scope>NUCLEOTIDE SEQUENCE</scope>
    <source>
        <strain evidence="1">MM415B02488</strain>
    </source>
</reference>
<accession>A0A6M3L8U8</accession>
<name>A0A6M3L8U8_9ZZZZ</name>
<dbReference type="EMBL" id="MT142874">
    <property type="protein sequence ID" value="QJA89864.1"/>
    <property type="molecule type" value="Genomic_DNA"/>
</dbReference>
<dbReference type="AlphaFoldDB" id="A0A6M3L8U8"/>
<proteinExistence type="predicted"/>